<organism evidence="2 3">
    <name type="scientific">Litorilinea aerophila</name>
    <dbReference type="NCBI Taxonomy" id="1204385"/>
    <lineage>
        <taxon>Bacteria</taxon>
        <taxon>Bacillati</taxon>
        <taxon>Chloroflexota</taxon>
        <taxon>Caldilineae</taxon>
        <taxon>Caldilineales</taxon>
        <taxon>Caldilineaceae</taxon>
        <taxon>Litorilinea</taxon>
    </lineage>
</organism>
<feature type="region of interest" description="Disordered" evidence="1">
    <location>
        <begin position="470"/>
        <end position="497"/>
    </location>
</feature>
<dbReference type="AlphaFoldDB" id="A0A540VF15"/>
<keyword evidence="3" id="KW-1185">Reference proteome</keyword>
<dbReference type="Proteomes" id="UP000317371">
    <property type="component" value="Unassembled WGS sequence"/>
</dbReference>
<protein>
    <submittedName>
        <fullName evidence="2">Uncharacterized protein</fullName>
    </submittedName>
</protein>
<dbReference type="InParanoid" id="A0A540VF15"/>
<dbReference type="OrthoDB" id="9762687at2"/>
<sequence length="823" mass="87332">MPLHIRRLLVLIAGVVLLLLPLVVRTWVWGYHRRPYSPGDVAALQVAATPIPTPTPIALSQATEPVGRDLRQGPVVVDLAHGNRLARSQFEPLAAALARHGVGLRFWLTDINLLEITNFYDFPDQSDKLAPLLADASALIVVSPFFLWSPQEIALAERFVADGGRLLLISDPDVVGDLAQDINNLAEPFGVVFHDDYLYDTIHNDGNYIHIFLDEFLDQAAELADSTIAFYGARSLGGAIVPQSVSAETTLSSVRLGVNRFATIALAGDPTRGTDGRVLAMTDFDVMTQPYVERHDNRRLVDFVAGFLAGASRENTIVDFPAYLGQEVTLIFGGSAVDAERLQEGARLQHHLDQEGRTLTLGSRSLLSGLTAEELSGADQGPDAEKSKADLPETDLIVLADYGVAEEEMDLLALAGFHLVEEMVTPTVAAPAPATPVVDTIPFTVTATTPISTPVATPVNEAATVTATQGLTLTATPTPTANGTVTPTAPATPAVTPTPQPQLQVYLEQEGDGLRLLAAETVLIFQRELSGGNRLVAVFGQDTAGIRAGVDRLLSGDYSDCVTGPDQAICSFRPKLAVTPDGTITREKAVTKTPTPPAPAAATPVPDGEEGITILLVDDNDQAAADEVSEADLYLQALTQLGYQPDLWSTASQGLLEPADLLGYTWVIWSSGGYANGGPGVPDLDGLLAYISNGGRLTISSRRPFLGMSNQEPSVIVDVVATGEIPELVQGLPSEPIQLPNGLPPVVPLAEDPDSGSNGPAVVLRRGPDSNNAGAPLLLALTDEGEENATGARLLILGMSLTWFPDEYGAQLIQNMATWMLAE</sequence>
<evidence type="ECO:0000256" key="1">
    <source>
        <dbReference type="SAM" id="MobiDB-lite"/>
    </source>
</evidence>
<name>A0A540VF15_9CHLR</name>
<dbReference type="EMBL" id="VIGC01000014">
    <property type="protein sequence ID" value="TQE95356.1"/>
    <property type="molecule type" value="Genomic_DNA"/>
</dbReference>
<evidence type="ECO:0000313" key="3">
    <source>
        <dbReference type="Proteomes" id="UP000317371"/>
    </source>
</evidence>
<accession>A0A540VF15</accession>
<gene>
    <name evidence="2" type="ORF">FKZ61_12180</name>
</gene>
<reference evidence="2 3" key="1">
    <citation type="submission" date="2019-06" db="EMBL/GenBank/DDBJ databases">
        <title>Genome sequence of Litorilinea aerophila BAA-2444.</title>
        <authorList>
            <person name="Maclea K.S."/>
            <person name="Maurais E.G."/>
            <person name="Iannazzi L.C."/>
        </authorList>
    </citation>
    <scope>NUCLEOTIDE SEQUENCE [LARGE SCALE GENOMIC DNA]</scope>
    <source>
        <strain evidence="2 3">ATCC BAA-2444</strain>
    </source>
</reference>
<comment type="caution">
    <text evidence="2">The sequence shown here is derived from an EMBL/GenBank/DDBJ whole genome shotgun (WGS) entry which is preliminary data.</text>
</comment>
<proteinExistence type="predicted"/>
<dbReference type="RefSeq" id="WP_141610412.1">
    <property type="nucleotide sequence ID" value="NZ_VIGC02000014.1"/>
</dbReference>
<evidence type="ECO:0000313" key="2">
    <source>
        <dbReference type="EMBL" id="TQE95356.1"/>
    </source>
</evidence>